<dbReference type="GO" id="GO:0005509">
    <property type="term" value="F:calcium ion binding"/>
    <property type="evidence" value="ECO:0007669"/>
    <property type="project" value="UniProtKB-UniRule"/>
</dbReference>
<keyword evidence="3 17" id="KW-0732">Signal</keyword>
<keyword evidence="20" id="KW-1185">Reference proteome</keyword>
<keyword evidence="6" id="KW-0130">Cell adhesion</keyword>
<keyword evidence="7 16" id="KW-1133">Transmembrane helix</keyword>
<dbReference type="InterPro" id="IPR013320">
    <property type="entry name" value="ConA-like_dom_sf"/>
</dbReference>
<feature type="transmembrane region" description="Helical" evidence="16">
    <location>
        <begin position="949"/>
        <end position="970"/>
    </location>
</feature>
<feature type="domain" description="Cadherin" evidence="18">
    <location>
        <begin position="158"/>
        <end position="263"/>
    </location>
</feature>
<keyword evidence="9 16" id="KW-0472">Membrane</keyword>
<dbReference type="GO" id="GO:0045211">
    <property type="term" value="C:postsynaptic membrane"/>
    <property type="evidence" value="ECO:0007669"/>
    <property type="project" value="UniProtKB-SubCell"/>
</dbReference>
<dbReference type="PRINTS" id="PR00205">
    <property type="entry name" value="CADHERIN"/>
</dbReference>
<dbReference type="GO" id="GO:0030154">
    <property type="term" value="P:cell differentiation"/>
    <property type="evidence" value="ECO:0007669"/>
    <property type="project" value="UniProtKB-ARBA"/>
</dbReference>
<evidence type="ECO:0000256" key="12">
    <source>
        <dbReference type="ARBA" id="ARBA00035006"/>
    </source>
</evidence>
<dbReference type="InterPro" id="IPR015919">
    <property type="entry name" value="Cadherin-like_sf"/>
</dbReference>
<keyword evidence="10" id="KW-0325">Glycoprotein</keyword>
<feature type="compositionally biased region" description="Acidic residues" evidence="15">
    <location>
        <begin position="1010"/>
        <end position="1024"/>
    </location>
</feature>
<keyword evidence="4" id="KW-0677">Repeat</keyword>
<dbReference type="PROSITE" id="PS50268">
    <property type="entry name" value="CADHERIN_2"/>
    <property type="match status" value="2"/>
</dbReference>
<evidence type="ECO:0000256" key="4">
    <source>
        <dbReference type="ARBA" id="ARBA00022737"/>
    </source>
</evidence>
<evidence type="ECO:0000256" key="14">
    <source>
        <dbReference type="PROSITE-ProRule" id="PRU00043"/>
    </source>
</evidence>
<dbReference type="SMART" id="SM00112">
    <property type="entry name" value="CA"/>
    <property type="match status" value="2"/>
</dbReference>
<comment type="similarity">
    <text evidence="13">Belongs to the calsyntenin family.</text>
</comment>
<organism evidence="19 20">
    <name type="scientific">Drosophila busckii</name>
    <name type="common">Fruit fly</name>
    <dbReference type="NCBI Taxonomy" id="30019"/>
    <lineage>
        <taxon>Eukaryota</taxon>
        <taxon>Metazoa</taxon>
        <taxon>Ecdysozoa</taxon>
        <taxon>Arthropoda</taxon>
        <taxon>Hexapoda</taxon>
        <taxon>Insecta</taxon>
        <taxon>Pterygota</taxon>
        <taxon>Neoptera</taxon>
        <taxon>Endopterygota</taxon>
        <taxon>Diptera</taxon>
        <taxon>Brachycera</taxon>
        <taxon>Muscomorpha</taxon>
        <taxon>Ephydroidea</taxon>
        <taxon>Drosophilidae</taxon>
        <taxon>Drosophila</taxon>
    </lineage>
</organism>
<feature type="region of interest" description="Disordered" evidence="15">
    <location>
        <begin position="1004"/>
        <end position="1024"/>
    </location>
</feature>
<comment type="subcellular location">
    <subcellularLocation>
        <location evidence="12">Postsynaptic cell membrane</location>
        <topology evidence="12">Single-pass type I membrane protein</topology>
    </subcellularLocation>
</comment>
<dbReference type="InterPro" id="IPR002126">
    <property type="entry name" value="Cadherin-like_dom"/>
</dbReference>
<reference evidence="19 20" key="1">
    <citation type="submission" date="2015-08" db="EMBL/GenBank/DDBJ databases">
        <title>Ancestral chromatin configuration constrains chromatin evolution on differentiating sex chromosomes in Drosophila.</title>
        <authorList>
            <person name="Zhou Q."/>
            <person name="Bachtrog D."/>
        </authorList>
    </citation>
    <scope>NUCLEOTIDE SEQUENCE [LARGE SCALE GENOMIC DNA]</scope>
    <source>
        <tissue evidence="19">Whole larvae</tissue>
    </source>
</reference>
<evidence type="ECO:0000256" key="11">
    <source>
        <dbReference type="ARBA" id="ARBA00023257"/>
    </source>
</evidence>
<evidence type="ECO:0000256" key="17">
    <source>
        <dbReference type="SAM" id="SignalP"/>
    </source>
</evidence>
<evidence type="ECO:0000256" key="13">
    <source>
        <dbReference type="ARBA" id="ARBA00035015"/>
    </source>
</evidence>
<evidence type="ECO:0000256" key="8">
    <source>
        <dbReference type="ARBA" id="ARBA00023018"/>
    </source>
</evidence>
<evidence type="ECO:0000256" key="16">
    <source>
        <dbReference type="SAM" id="Phobius"/>
    </source>
</evidence>
<feature type="chain" id="PRO_5005803775" evidence="17">
    <location>
        <begin position="33"/>
        <end position="1050"/>
    </location>
</feature>
<keyword evidence="11" id="KW-0628">Postsynaptic cell membrane</keyword>
<dbReference type="SUPFAM" id="SSF49313">
    <property type="entry name" value="Cadherin-like"/>
    <property type="match status" value="2"/>
</dbReference>
<dbReference type="AlphaFoldDB" id="A0A0M5J0N1"/>
<feature type="domain" description="Cadherin" evidence="18">
    <location>
        <begin position="87"/>
        <end position="157"/>
    </location>
</feature>
<evidence type="ECO:0000256" key="2">
    <source>
        <dbReference type="ARBA" id="ARBA00022692"/>
    </source>
</evidence>
<dbReference type="FunFam" id="2.60.40.60:FF:000285">
    <property type="entry name" value="Calsyntenin-1, isoform C"/>
    <property type="match status" value="1"/>
</dbReference>
<dbReference type="STRING" id="30019.A0A0M5J0N1"/>
<dbReference type="CDD" id="cd11304">
    <property type="entry name" value="Cadherin_repeat"/>
    <property type="match status" value="1"/>
</dbReference>
<dbReference type="FunFam" id="2.60.40.60:FF:000025">
    <property type="entry name" value="Calsyntenin 1"/>
    <property type="match status" value="1"/>
</dbReference>
<dbReference type="OMA" id="PMEDMRG"/>
<dbReference type="EMBL" id="CP012527">
    <property type="protein sequence ID" value="ALC48111.1"/>
    <property type="molecule type" value="Genomic_DNA"/>
</dbReference>
<dbReference type="GO" id="GO:0050806">
    <property type="term" value="P:positive regulation of synaptic transmission"/>
    <property type="evidence" value="ECO:0007669"/>
    <property type="project" value="TreeGrafter"/>
</dbReference>
<evidence type="ECO:0000256" key="3">
    <source>
        <dbReference type="ARBA" id="ARBA00022729"/>
    </source>
</evidence>
<evidence type="ECO:0000313" key="20">
    <source>
        <dbReference type="Proteomes" id="UP000494163"/>
    </source>
</evidence>
<accession>A0A0M5J0N1</accession>
<feature type="signal peptide" evidence="17">
    <location>
        <begin position="1"/>
        <end position="32"/>
    </location>
</feature>
<evidence type="ECO:0000256" key="9">
    <source>
        <dbReference type="ARBA" id="ARBA00023136"/>
    </source>
</evidence>
<keyword evidence="8" id="KW-0770">Synapse</keyword>
<gene>
    <name evidence="19" type="ORF">Dbus_chr4g49</name>
</gene>
<name>A0A0M5J0N1_DROBS</name>
<keyword evidence="5 14" id="KW-0106">Calcium</keyword>
<evidence type="ECO:0000256" key="15">
    <source>
        <dbReference type="SAM" id="MobiDB-lite"/>
    </source>
</evidence>
<dbReference type="GO" id="GO:0009986">
    <property type="term" value="C:cell surface"/>
    <property type="evidence" value="ECO:0007669"/>
    <property type="project" value="TreeGrafter"/>
</dbReference>
<dbReference type="Pfam" id="PF19699">
    <property type="entry name" value="CLSTN_C"/>
    <property type="match status" value="3"/>
</dbReference>
<evidence type="ECO:0000256" key="10">
    <source>
        <dbReference type="ARBA" id="ARBA00023180"/>
    </source>
</evidence>
<dbReference type="GO" id="GO:0051965">
    <property type="term" value="P:positive regulation of synapse assembly"/>
    <property type="evidence" value="ECO:0007669"/>
    <property type="project" value="TreeGrafter"/>
</dbReference>
<dbReference type="Proteomes" id="UP000494163">
    <property type="component" value="Chromosome 4"/>
</dbReference>
<dbReference type="SUPFAM" id="SSF49899">
    <property type="entry name" value="Concanavalin A-like lectins/glucanases"/>
    <property type="match status" value="1"/>
</dbReference>
<evidence type="ECO:0000256" key="5">
    <source>
        <dbReference type="ARBA" id="ARBA00022837"/>
    </source>
</evidence>
<proteinExistence type="inferred from homology"/>
<keyword evidence="1" id="KW-1003">Cell membrane</keyword>
<dbReference type="FunFam" id="2.60.120.200:FF:000249">
    <property type="entry name" value="Calsyntenin-1, isoform C"/>
    <property type="match status" value="1"/>
</dbReference>
<protein>
    <submittedName>
        <fullName evidence="19">Cals</fullName>
    </submittedName>
</protein>
<dbReference type="InterPro" id="IPR045588">
    <property type="entry name" value="CLSTN_C"/>
</dbReference>
<evidence type="ECO:0000256" key="1">
    <source>
        <dbReference type="ARBA" id="ARBA00022475"/>
    </source>
</evidence>
<dbReference type="Gene3D" id="2.60.40.60">
    <property type="entry name" value="Cadherins"/>
    <property type="match status" value="2"/>
</dbReference>
<dbReference type="GO" id="GO:0007156">
    <property type="term" value="P:homophilic cell adhesion via plasma membrane adhesion molecules"/>
    <property type="evidence" value="ECO:0007669"/>
    <property type="project" value="InterPro"/>
</dbReference>
<keyword evidence="2 16" id="KW-0812">Transmembrane</keyword>
<dbReference type="Gene3D" id="2.60.120.200">
    <property type="match status" value="1"/>
</dbReference>
<dbReference type="PANTHER" id="PTHR14139">
    <property type="entry name" value="CALSYNTENIN"/>
    <property type="match status" value="1"/>
</dbReference>
<evidence type="ECO:0000313" key="19">
    <source>
        <dbReference type="EMBL" id="ALC48111.1"/>
    </source>
</evidence>
<dbReference type="OrthoDB" id="10012272at2759"/>
<evidence type="ECO:0000256" key="7">
    <source>
        <dbReference type="ARBA" id="ARBA00022989"/>
    </source>
</evidence>
<dbReference type="PANTHER" id="PTHR14139:SF2">
    <property type="entry name" value="CALSYNTENIN-1"/>
    <property type="match status" value="1"/>
</dbReference>
<evidence type="ECO:0000256" key="6">
    <source>
        <dbReference type="ARBA" id="ARBA00022889"/>
    </source>
</evidence>
<sequence>MCMLKMAWLRSIFHIEVVILLCLLSVVIRSSATVPSGIGISNENEDEYLTQREYILEKSYHGLIRENETLVEITPLIKVDEEKICNFRILQKPYHEIPFQIELVNNLGILKARRTLNCEKRKSYHFEIVAIYCDGTPSNSANVHITVIDINEYAPTFLQPSYVTEVDEGRLYNEITRVEAADKDCTPLFGDVCKYEILNSDEPFTIDNEGSIKNTEPLSHKVSHNHILSVVAYDCAMMESAPIMVTIKVRRVCEAKFLGIPERIDYMSENTESLQLFPNARLDLCNILCSADDLNIHASITLKTKHISFGCDRDISNCSASSTLINILPRAADWTKELSYDEGAEPIFHFDGSTGVVVPSSVIGRHDFAARPFSVVTIFRHGGQSATNKHVKEHIVCSADDHKMNRHHMALFVRNCRLILLLRKNFNEGDLNIFSPAEWRWKIPQVCDNEWHHYVLNFEESSKVELFIDGIRFESSGEDRHTNPEVIDDWPLHAAHGVNTTLTVGACYQSSENRLKHGFVGDISEVKVSLNSILSVDDIKCGTSCAEHLIASTTSTDMSVDQLDPDLVDLSDFQVQINVQMNEIFVEAQSKHKIEQILRKIQYINIKRRPTIGRRNIEVRTTMMCSNNSAIRLPTIETYIMVNEPIATVDLTDSTMPIAMPIPIHIDQLTSLTASSSSPSTASLTSGSFSNSVHKFGKLQPKDHHDQLVSMLTNNQQTEAAEITIIGTQNKLVTYQEIKAGVHILDKIHIGIKSDNNRKQQKFQQHLQKAILNSCTVIVFPSLNPDHEDIQIDGDESLSSTMDIRTNINKDGVEMIGTDTIGNYLSVLRALVYSNKKPAYYLNRVFKLTCSQLGYQFKSVEYTLTLTVLHPKQSTKTTSAPLLMVTYNAEENENPLIPFHNDHGPSDNVEQGSDAKLFSYSLLHTNEVQEPKSHIHSIIHKAESAHPTILIILICVFLVVLLCGVSIARLKNNQKYSDRHQPCPKISEDGLIWDDSALTITINPMQTDVPTEDSSDSDNSDTDDEEIIKDGFAHISQLEWDNTNMFSSAN</sequence>
<evidence type="ECO:0000259" key="18">
    <source>
        <dbReference type="PROSITE" id="PS50268"/>
    </source>
</evidence>